<dbReference type="InterPro" id="IPR058031">
    <property type="entry name" value="AAA_lid_NorR"/>
</dbReference>
<dbReference type="GO" id="GO:0006355">
    <property type="term" value="P:regulation of DNA-templated transcription"/>
    <property type="evidence" value="ECO:0007669"/>
    <property type="project" value="InterPro"/>
</dbReference>
<evidence type="ECO:0000256" key="1">
    <source>
        <dbReference type="ARBA" id="ARBA00004236"/>
    </source>
</evidence>
<dbReference type="PROSITE" id="PS50045">
    <property type="entry name" value="SIGMA54_INTERACT_4"/>
    <property type="match status" value="1"/>
</dbReference>
<reference evidence="14" key="1">
    <citation type="journal article" date="2008" name="Genome Res.">
        <title>The genome of Pelotomaculum thermopropionicum reveals niche-associated evolution in anaerobic microbiota.</title>
        <authorList>
            <person name="Kosaka T."/>
            <person name="Kato S."/>
            <person name="Shimoyama T."/>
            <person name="Ishii S."/>
            <person name="Abe T."/>
            <person name="Watanabe K."/>
        </authorList>
    </citation>
    <scope>NUCLEOTIDE SEQUENCE [LARGE SCALE GENOMIC DNA]</scope>
    <source>
        <strain evidence="14">DSM 13744 / JCM 10971 / SI</strain>
    </source>
</reference>
<dbReference type="CDD" id="cd00038">
    <property type="entry name" value="CAP_ED"/>
    <property type="match status" value="1"/>
</dbReference>
<evidence type="ECO:0000259" key="12">
    <source>
        <dbReference type="PROSITE" id="PS51379"/>
    </source>
</evidence>
<dbReference type="InterPro" id="IPR027417">
    <property type="entry name" value="P-loop_NTPase"/>
</dbReference>
<evidence type="ECO:0000256" key="3">
    <source>
        <dbReference type="ARBA" id="ARBA00022723"/>
    </source>
</evidence>
<dbReference type="InterPro" id="IPR018490">
    <property type="entry name" value="cNMP-bd_dom_sf"/>
</dbReference>
<evidence type="ECO:0000256" key="5">
    <source>
        <dbReference type="ARBA" id="ARBA00022840"/>
    </source>
</evidence>
<evidence type="ECO:0000256" key="6">
    <source>
        <dbReference type="ARBA" id="ARBA00023004"/>
    </source>
</evidence>
<evidence type="ECO:0000313" key="14">
    <source>
        <dbReference type="Proteomes" id="UP000006556"/>
    </source>
</evidence>
<sequence>MQEIISLMQTLKLFRNLSYTDLEEIASHCKVSIFETGQMILAQGVPPGDFYIICEGSAEVVLDNKNRENIPIALLGPGEYFGEMSLLTGELTSAAIIAVERCRILAVSKTGFDRMLDLLPELSHNLLQTLSLRLKKVNLGVWEARNKELALIMLIQDEKKSRYGEIVGKSKEVKKIKEDLKRWSSTDELLHLIGEKGTGKELTARAVHNFSRRREKPFFSVECGNMNAEELEEKLFGQFGYLELAKGGTLLLKEIELLNPATLKRLIDYVGHPLADIRLITTSREDICRKAAGEELEKLFAVTVKFTPLRQRKRDIPELIQYFTGRFAKKYNKQVPSISKDAIEKLISYDYYQGNVAELEDALERAFLLAEEGVISSEHIFLGAVAGKTGPAVNLLRFKPLMDAIQKKNYPAYFQAAVTVIFLSLIAICLFGPEDHKQNPGTLLAWSLGWPSFVFSTAIFGRIACSVCPMSNIAMIFQKYFSFSRPIPLFIKKYDYLIITFLFVLIFWIEEITDMRRSPFATGVLFLSILSGAVAAAVFFPRQTWCRHLCPLGGMFGVCSMASPVELRSNTELCLSKCTTHNCYKGSERDSGCPLFQHAPFIDNNQDCKLCLKCVRNCPNGSIQLNLRPPAREIWEVSRVRRSMVVFVAVLLAILFPLSVFDRLRESMAHLQWLGQFTFFYWLSVLAAVGLTWLFVGTKFDEERFLPRIRAFYSFVPLLAGAHAAYQAKFLPIVPELSFKIISGTQSAELMEVSVLNLLVLAFLSTGLAISLFCAWRITKTSITSKFFLMKQTAALLTGFSLIVYIYLRKG</sequence>
<feature type="domain" description="Sigma-54 factor interaction" evidence="11">
    <location>
        <begin position="166"/>
        <end position="368"/>
    </location>
</feature>
<dbReference type="Proteomes" id="UP000006556">
    <property type="component" value="Chromosome"/>
</dbReference>
<dbReference type="GO" id="GO:0046872">
    <property type="term" value="F:metal ion binding"/>
    <property type="evidence" value="ECO:0007669"/>
    <property type="project" value="UniProtKB-KW"/>
</dbReference>
<evidence type="ECO:0000259" key="11">
    <source>
        <dbReference type="PROSITE" id="PS50045"/>
    </source>
</evidence>
<feature type="transmembrane region" description="Helical" evidence="9">
    <location>
        <begin position="520"/>
        <end position="540"/>
    </location>
</feature>
<dbReference type="InterPro" id="IPR002078">
    <property type="entry name" value="Sigma_54_int"/>
</dbReference>
<dbReference type="SUPFAM" id="SSF52540">
    <property type="entry name" value="P-loop containing nucleoside triphosphate hydrolases"/>
    <property type="match status" value="1"/>
</dbReference>
<keyword evidence="2" id="KW-1003">Cell membrane</keyword>
<evidence type="ECO:0000256" key="2">
    <source>
        <dbReference type="ARBA" id="ARBA00022475"/>
    </source>
</evidence>
<keyword evidence="6" id="KW-0408">Iron</keyword>
<dbReference type="PROSITE" id="PS00198">
    <property type="entry name" value="4FE4S_FER_1"/>
    <property type="match status" value="1"/>
</dbReference>
<keyword evidence="7" id="KW-0411">Iron-sulfur</keyword>
<proteinExistence type="predicted"/>
<dbReference type="InterPro" id="IPR003593">
    <property type="entry name" value="AAA+_ATPase"/>
</dbReference>
<evidence type="ECO:0000256" key="4">
    <source>
        <dbReference type="ARBA" id="ARBA00022741"/>
    </source>
</evidence>
<feature type="domain" description="4Fe-4S ferredoxin-type" evidence="12">
    <location>
        <begin position="598"/>
        <end position="628"/>
    </location>
</feature>
<feature type="transmembrane region" description="Helical" evidence="9">
    <location>
        <begin position="708"/>
        <end position="726"/>
    </location>
</feature>
<dbReference type="PANTHER" id="PTHR30224">
    <property type="entry name" value="ELECTRON TRANSPORT PROTEIN"/>
    <property type="match status" value="1"/>
</dbReference>
<keyword evidence="8 9" id="KW-0472">Membrane</keyword>
<dbReference type="SMART" id="SM00100">
    <property type="entry name" value="cNMP"/>
    <property type="match status" value="1"/>
</dbReference>
<dbReference type="AlphaFoldDB" id="A5CYD6"/>
<feature type="transmembrane region" description="Helical" evidence="9">
    <location>
        <begin position="453"/>
        <end position="477"/>
    </location>
</feature>
<feature type="transmembrane region" description="Helical" evidence="9">
    <location>
        <begin position="755"/>
        <end position="776"/>
    </location>
</feature>
<dbReference type="eggNOG" id="COG0348">
    <property type="taxonomic scope" value="Bacteria"/>
</dbReference>
<dbReference type="CDD" id="cd00009">
    <property type="entry name" value="AAA"/>
    <property type="match status" value="1"/>
</dbReference>
<dbReference type="eggNOG" id="COG0664">
    <property type="taxonomic scope" value="Bacteria"/>
</dbReference>
<dbReference type="EMBL" id="AP009389">
    <property type="protein sequence ID" value="BAF60987.1"/>
    <property type="molecule type" value="Genomic_DNA"/>
</dbReference>
<dbReference type="InterPro" id="IPR000595">
    <property type="entry name" value="cNMP-bd_dom"/>
</dbReference>
<feature type="transmembrane region" description="Helical" evidence="9">
    <location>
        <begin position="644"/>
        <end position="661"/>
    </location>
</feature>
<evidence type="ECO:0000313" key="13">
    <source>
        <dbReference type="EMBL" id="BAF60987.1"/>
    </source>
</evidence>
<dbReference type="GO" id="GO:0005886">
    <property type="term" value="C:plasma membrane"/>
    <property type="evidence" value="ECO:0007669"/>
    <property type="project" value="UniProtKB-SubCell"/>
</dbReference>
<evidence type="ECO:0000256" key="7">
    <source>
        <dbReference type="ARBA" id="ARBA00023014"/>
    </source>
</evidence>
<feature type="transmembrane region" description="Helical" evidence="9">
    <location>
        <begin position="489"/>
        <end position="508"/>
    </location>
</feature>
<protein>
    <submittedName>
        <fullName evidence="13">Hypothetical transcriptional regulator</fullName>
    </submittedName>
</protein>
<feature type="transmembrane region" description="Helical" evidence="9">
    <location>
        <begin position="412"/>
        <end position="433"/>
    </location>
</feature>
<dbReference type="PANTHER" id="PTHR30224:SF4">
    <property type="entry name" value="ELECTRON TRANSPORT PROTEIN YCCM-RELATED"/>
    <property type="match status" value="1"/>
</dbReference>
<dbReference type="KEGG" id="pth:PTH_2806"/>
<evidence type="ECO:0000259" key="10">
    <source>
        <dbReference type="PROSITE" id="PS50042"/>
    </source>
</evidence>
<dbReference type="Pfam" id="PF00027">
    <property type="entry name" value="cNMP_binding"/>
    <property type="match status" value="1"/>
</dbReference>
<dbReference type="HOGENOM" id="CLU_015763_0_0_9"/>
<dbReference type="Gene3D" id="3.40.50.300">
    <property type="entry name" value="P-loop containing nucleotide triphosphate hydrolases"/>
    <property type="match status" value="1"/>
</dbReference>
<dbReference type="SMART" id="SM00382">
    <property type="entry name" value="AAA"/>
    <property type="match status" value="1"/>
</dbReference>
<feature type="transmembrane region" description="Helical" evidence="9">
    <location>
        <begin position="788"/>
        <end position="808"/>
    </location>
</feature>
<dbReference type="Gene3D" id="1.10.8.60">
    <property type="match status" value="1"/>
</dbReference>
<keyword evidence="4" id="KW-0547">Nucleotide-binding</keyword>
<comment type="subcellular location">
    <subcellularLocation>
        <location evidence="1">Cell membrane</location>
    </subcellularLocation>
</comment>
<keyword evidence="9" id="KW-0812">Transmembrane</keyword>
<dbReference type="SUPFAM" id="SSF54862">
    <property type="entry name" value="4Fe-4S ferredoxins"/>
    <property type="match status" value="1"/>
</dbReference>
<accession>A5CYD6</accession>
<dbReference type="InterPro" id="IPR017900">
    <property type="entry name" value="4Fe4S_Fe_S_CS"/>
</dbReference>
<dbReference type="InterPro" id="IPR017896">
    <property type="entry name" value="4Fe4S_Fe-S-bd"/>
</dbReference>
<dbReference type="Gene3D" id="2.60.120.10">
    <property type="entry name" value="Jelly Rolls"/>
    <property type="match status" value="1"/>
</dbReference>
<dbReference type="PROSITE" id="PS50042">
    <property type="entry name" value="CNMP_BINDING_3"/>
    <property type="match status" value="1"/>
</dbReference>
<name>A5CYD6_PELTS</name>
<organism evidence="13 14">
    <name type="scientific">Pelotomaculum thermopropionicum (strain DSM 13744 / JCM 10971 / SI)</name>
    <dbReference type="NCBI Taxonomy" id="370438"/>
    <lineage>
        <taxon>Bacteria</taxon>
        <taxon>Bacillati</taxon>
        <taxon>Bacillota</taxon>
        <taxon>Clostridia</taxon>
        <taxon>Eubacteriales</taxon>
        <taxon>Desulfotomaculaceae</taxon>
        <taxon>Pelotomaculum</taxon>
    </lineage>
</organism>
<dbReference type="Pfam" id="PF00158">
    <property type="entry name" value="Sigma54_activat"/>
    <property type="match status" value="1"/>
</dbReference>
<dbReference type="Pfam" id="PF25601">
    <property type="entry name" value="AAA_lid_14"/>
    <property type="match status" value="1"/>
</dbReference>
<dbReference type="InterPro" id="IPR014710">
    <property type="entry name" value="RmlC-like_jellyroll"/>
</dbReference>
<keyword evidence="3" id="KW-0479">Metal-binding</keyword>
<dbReference type="InterPro" id="IPR052378">
    <property type="entry name" value="NosR_regulator"/>
</dbReference>
<evidence type="ECO:0000256" key="8">
    <source>
        <dbReference type="ARBA" id="ARBA00023136"/>
    </source>
</evidence>
<keyword evidence="14" id="KW-1185">Reference proteome</keyword>
<dbReference type="PROSITE" id="PS51379">
    <property type="entry name" value="4FE4S_FER_2"/>
    <property type="match status" value="1"/>
</dbReference>
<dbReference type="SUPFAM" id="SSF51206">
    <property type="entry name" value="cAMP-binding domain-like"/>
    <property type="match status" value="1"/>
</dbReference>
<dbReference type="STRING" id="370438.PTH_2806"/>
<keyword evidence="5" id="KW-0067">ATP-binding</keyword>
<gene>
    <name evidence="13" type="ordered locus">PTH_2806</name>
</gene>
<keyword evidence="9" id="KW-1133">Transmembrane helix</keyword>
<dbReference type="GO" id="GO:0005524">
    <property type="term" value="F:ATP binding"/>
    <property type="evidence" value="ECO:0007669"/>
    <property type="project" value="InterPro"/>
</dbReference>
<evidence type="ECO:0000256" key="9">
    <source>
        <dbReference type="SAM" id="Phobius"/>
    </source>
</evidence>
<feature type="transmembrane region" description="Helical" evidence="9">
    <location>
        <begin position="673"/>
        <end position="696"/>
    </location>
</feature>
<dbReference type="GO" id="GO:0051536">
    <property type="term" value="F:iron-sulfur cluster binding"/>
    <property type="evidence" value="ECO:0007669"/>
    <property type="project" value="UniProtKB-KW"/>
</dbReference>
<dbReference type="eggNOG" id="COG2204">
    <property type="taxonomic scope" value="Bacteria"/>
</dbReference>
<feature type="domain" description="Cyclic nucleotide-binding" evidence="10">
    <location>
        <begin position="13"/>
        <end position="133"/>
    </location>
</feature>